<name>A0A834WAD4_9FABA</name>
<dbReference type="AlphaFoldDB" id="A0A834WAD4"/>
<dbReference type="PANTHER" id="PTHR48049">
    <property type="entry name" value="GLYCOSYLTRANSFERASE"/>
    <property type="match status" value="1"/>
</dbReference>
<keyword evidence="2" id="KW-0328">Glycosyltransferase</keyword>
<dbReference type="Proteomes" id="UP000634136">
    <property type="component" value="Unassembled WGS sequence"/>
</dbReference>
<evidence type="ECO:0000256" key="2">
    <source>
        <dbReference type="ARBA" id="ARBA00022676"/>
    </source>
</evidence>
<organism evidence="5 6">
    <name type="scientific">Senna tora</name>
    <dbReference type="NCBI Taxonomy" id="362788"/>
    <lineage>
        <taxon>Eukaryota</taxon>
        <taxon>Viridiplantae</taxon>
        <taxon>Streptophyta</taxon>
        <taxon>Embryophyta</taxon>
        <taxon>Tracheophyta</taxon>
        <taxon>Spermatophyta</taxon>
        <taxon>Magnoliopsida</taxon>
        <taxon>eudicotyledons</taxon>
        <taxon>Gunneridae</taxon>
        <taxon>Pentapetalae</taxon>
        <taxon>rosids</taxon>
        <taxon>fabids</taxon>
        <taxon>Fabales</taxon>
        <taxon>Fabaceae</taxon>
        <taxon>Caesalpinioideae</taxon>
        <taxon>Cassia clade</taxon>
        <taxon>Senna</taxon>
    </lineage>
</organism>
<dbReference type="Pfam" id="PF00201">
    <property type="entry name" value="UDPGT"/>
    <property type="match status" value="1"/>
</dbReference>
<sequence>MAGAAVDKLRIVMYPWLAFGHINPFFKLAKLIAQKGHFITFVSTPKNIDRLPNLPPNLASHIEFVKLPLPKVENLPENAESTADVPLNLIQYLKKANDSLREHLVRFLESSKPDAIIFDFCSYWVGPIASEMGIKSSFFCTFNAAAMAFMGSPSEIMGVDNPVRNKPEDLTVPPPWIPFPTAVAYHRHDVNGVMQIQLENDSGVSDGYRTGMSIRNCDVVTIRSSYEFEAEWLQVLETIYGKPVFPVGELPTYDDGDENDDAWLRVKCWLDNQSKNTVVYVAFGTEARMNQQQVTEIALGLERSEVPFFWVLGNRGGFQLPDGFEERTRGGRGVVWNGWAPQAKILAHESVGGFWTHGGLSSVVEGIQNGKPLVLLTFQLDQGLNARLLEEKKLGYSIPRDENDGSFTSDGVNAEARRIETRDLEDNYFLKKRKRGNYEGNSIVHGSLARGSNKLQTQRLSLLEAFASSTKSATSVTKPHTSCA</sequence>
<dbReference type="CDD" id="cd03784">
    <property type="entry name" value="GT1_Gtf-like"/>
    <property type="match status" value="1"/>
</dbReference>
<evidence type="ECO:0000259" key="4">
    <source>
        <dbReference type="Pfam" id="PF26168"/>
    </source>
</evidence>
<dbReference type="EMBL" id="JAAIUW010000010">
    <property type="protein sequence ID" value="KAF7811656.1"/>
    <property type="molecule type" value="Genomic_DNA"/>
</dbReference>
<reference evidence="5" key="1">
    <citation type="submission" date="2020-09" db="EMBL/GenBank/DDBJ databases">
        <title>Genome-Enabled Discovery of Anthraquinone Biosynthesis in Senna tora.</title>
        <authorList>
            <person name="Kang S.-H."/>
            <person name="Pandey R.P."/>
            <person name="Lee C.-M."/>
            <person name="Sim J.-S."/>
            <person name="Jeong J.-T."/>
            <person name="Choi B.-S."/>
            <person name="Jung M."/>
            <person name="Ginzburg D."/>
            <person name="Zhao K."/>
            <person name="Won S.Y."/>
            <person name="Oh T.-J."/>
            <person name="Yu Y."/>
            <person name="Kim N.-H."/>
            <person name="Lee O.R."/>
            <person name="Lee T.-H."/>
            <person name="Bashyal P."/>
            <person name="Kim T.-S."/>
            <person name="Lee W.-H."/>
            <person name="Kawkins C."/>
            <person name="Kim C.-K."/>
            <person name="Kim J.S."/>
            <person name="Ahn B.O."/>
            <person name="Rhee S.Y."/>
            <person name="Sohng J.K."/>
        </authorList>
    </citation>
    <scope>NUCLEOTIDE SEQUENCE</scope>
    <source>
        <tissue evidence="5">Leaf</tissue>
    </source>
</reference>
<evidence type="ECO:0000256" key="3">
    <source>
        <dbReference type="ARBA" id="ARBA00022679"/>
    </source>
</evidence>
<feature type="domain" description="Glycosyltransferase N-terminal" evidence="4">
    <location>
        <begin position="8"/>
        <end position="111"/>
    </location>
</feature>
<dbReference type="GO" id="GO:0035251">
    <property type="term" value="F:UDP-glucosyltransferase activity"/>
    <property type="evidence" value="ECO:0007669"/>
    <property type="project" value="InterPro"/>
</dbReference>
<dbReference type="InterPro" id="IPR002213">
    <property type="entry name" value="UDP_glucos_trans"/>
</dbReference>
<dbReference type="OrthoDB" id="5835829at2759"/>
<dbReference type="Pfam" id="PF26168">
    <property type="entry name" value="Glyco_transf_N"/>
    <property type="match status" value="1"/>
</dbReference>
<evidence type="ECO:0000256" key="1">
    <source>
        <dbReference type="ARBA" id="ARBA00009995"/>
    </source>
</evidence>
<dbReference type="InterPro" id="IPR050481">
    <property type="entry name" value="UDP-glycosyltransf_plant"/>
</dbReference>
<comment type="similarity">
    <text evidence="1">Belongs to the UDP-glycosyltransferase family.</text>
</comment>
<evidence type="ECO:0000313" key="6">
    <source>
        <dbReference type="Proteomes" id="UP000634136"/>
    </source>
</evidence>
<keyword evidence="6" id="KW-1185">Reference proteome</keyword>
<dbReference type="SUPFAM" id="SSF53756">
    <property type="entry name" value="UDP-Glycosyltransferase/glycogen phosphorylase"/>
    <property type="match status" value="1"/>
</dbReference>
<evidence type="ECO:0000313" key="5">
    <source>
        <dbReference type="EMBL" id="KAF7811656.1"/>
    </source>
</evidence>
<dbReference type="PANTHER" id="PTHR48049:SF160">
    <property type="entry name" value="UDP-GLYCOSYLTRANSFERASE 91A1"/>
    <property type="match status" value="1"/>
</dbReference>
<dbReference type="InterPro" id="IPR058980">
    <property type="entry name" value="Glyco_transf_N"/>
</dbReference>
<gene>
    <name evidence="5" type="ORF">G2W53_032632</name>
</gene>
<dbReference type="Gene3D" id="3.40.50.2000">
    <property type="entry name" value="Glycogen Phosphorylase B"/>
    <property type="match status" value="2"/>
</dbReference>
<proteinExistence type="inferred from homology"/>
<accession>A0A834WAD4</accession>
<comment type="caution">
    <text evidence="5">The sequence shown here is derived from an EMBL/GenBank/DDBJ whole genome shotgun (WGS) entry which is preliminary data.</text>
</comment>
<protein>
    <submittedName>
        <fullName evidence="5">UDP-glycosyltransferase 91A1-like</fullName>
    </submittedName>
</protein>
<keyword evidence="3 5" id="KW-0808">Transferase</keyword>
<dbReference type="FunFam" id="3.40.50.2000:FF:000037">
    <property type="entry name" value="Glycosyltransferase"/>
    <property type="match status" value="1"/>
</dbReference>
<dbReference type="FunFam" id="3.40.50.2000:FF:000088">
    <property type="entry name" value="Glycosyltransferase"/>
    <property type="match status" value="1"/>
</dbReference>